<dbReference type="GO" id="GO:0005524">
    <property type="term" value="F:ATP binding"/>
    <property type="evidence" value="ECO:0007669"/>
    <property type="project" value="InterPro"/>
</dbReference>
<protein>
    <submittedName>
        <fullName evidence="1">tRNA(Ile)-lysidine synthetase</fullName>
    </submittedName>
</protein>
<dbReference type="Gene3D" id="1.10.10.1360">
    <property type="entry name" value="tRNA (Ile)-lysidine synthase"/>
    <property type="match status" value="1"/>
</dbReference>
<gene>
    <name evidence="1" type="ORF">EHO57_11795</name>
    <name evidence="2" type="ORF">EHQ53_07075</name>
</gene>
<dbReference type="OrthoDB" id="9807403at2"/>
<evidence type="ECO:0000313" key="3">
    <source>
        <dbReference type="Proteomes" id="UP000297273"/>
    </source>
</evidence>
<dbReference type="Proteomes" id="UP000297946">
    <property type="component" value="Unassembled WGS sequence"/>
</dbReference>
<proteinExistence type="predicted"/>
<dbReference type="EMBL" id="RQGC01000004">
    <property type="protein sequence ID" value="TGL42430.1"/>
    <property type="molecule type" value="Genomic_DNA"/>
</dbReference>
<evidence type="ECO:0000313" key="2">
    <source>
        <dbReference type="EMBL" id="TGL42430.1"/>
    </source>
</evidence>
<organism evidence="1 4">
    <name type="scientific">Leptospira langatensis</name>
    <dbReference type="NCBI Taxonomy" id="2484983"/>
    <lineage>
        <taxon>Bacteria</taxon>
        <taxon>Pseudomonadati</taxon>
        <taxon>Spirochaetota</taxon>
        <taxon>Spirochaetia</taxon>
        <taxon>Leptospirales</taxon>
        <taxon>Leptospiraceae</taxon>
        <taxon>Leptospira</taxon>
    </lineage>
</organism>
<name>A0A5F1ZVE9_9LEPT</name>
<accession>A0A5F1ZVE9</accession>
<evidence type="ECO:0000313" key="4">
    <source>
        <dbReference type="Proteomes" id="UP000297946"/>
    </source>
</evidence>
<dbReference type="NCBIfam" id="TIGR02433">
    <property type="entry name" value="lysidine_TilS_C"/>
    <property type="match status" value="1"/>
</dbReference>
<evidence type="ECO:0000313" key="1">
    <source>
        <dbReference type="EMBL" id="TGK01624.1"/>
    </source>
</evidence>
<dbReference type="Proteomes" id="UP000297273">
    <property type="component" value="Unassembled WGS sequence"/>
</dbReference>
<dbReference type="SUPFAM" id="SSF52402">
    <property type="entry name" value="Adenine nucleotide alpha hydrolases-like"/>
    <property type="match status" value="1"/>
</dbReference>
<reference evidence="3 4" key="2">
    <citation type="journal article" date="2019" name="PLoS Negl. Trop. Dis.">
        <title>Revisiting the worldwide diversity of Leptospira species in the environment.</title>
        <authorList>
            <person name="Vincent A.T."/>
            <person name="Schiettekatte O."/>
            <person name="Bourhy P."/>
            <person name="Veyrier F.J."/>
            <person name="Picardeau M."/>
        </authorList>
    </citation>
    <scope>NUCLEOTIDE SEQUENCE [LARGE SCALE GENOMIC DNA]</scope>
    <source>
        <strain evidence="3">201702690</strain>
        <strain evidence="1 4">SSW18</strain>
    </source>
</reference>
<dbReference type="EMBL" id="RQER01000006">
    <property type="protein sequence ID" value="TGK01624.1"/>
    <property type="molecule type" value="Genomic_DNA"/>
</dbReference>
<reference evidence="2" key="1">
    <citation type="submission" date="2018-10" db="EMBL/GenBank/DDBJ databases">
        <authorList>
            <person name="Vincent A.T."/>
            <person name="Schiettekatte O."/>
            <person name="Bourhy P."/>
            <person name="Veyrier F.J."/>
            <person name="Picardeau M."/>
        </authorList>
    </citation>
    <scope>NUCLEOTIDE SEQUENCE</scope>
    <source>
        <strain evidence="2">201702690</strain>
    </source>
</reference>
<dbReference type="GO" id="GO:0005737">
    <property type="term" value="C:cytoplasm"/>
    <property type="evidence" value="ECO:0007669"/>
    <property type="project" value="InterPro"/>
</dbReference>
<sequence length="272" mass="31686">MRGGGWNSLRTLGIFENNRLRPLLLFSESDRKTALQIGEWPVFDDESNDSPKYLRNRMRLEVLPILLREGIDPEKIYRNFHDQELPRVLANDRKEEAPELQTVSRQILEKESGSVCKQILDLHLKVLGLHPLNTSFLNDLLNKLDTRVSFSLENKEAWFWKSVSSDLYILPKKADCLNSFQFDPEKSFLRWNGKTKRIPKNCIPTGDGEGERILLGGIHRDVSEILREKEIPLPVRKMLPILKREGKTVLVCLRMWDARLDDVRSDDFQQDH</sequence>
<keyword evidence="3" id="KW-1185">Reference proteome</keyword>
<dbReference type="GO" id="GO:0016879">
    <property type="term" value="F:ligase activity, forming carbon-nitrogen bonds"/>
    <property type="evidence" value="ECO:0007669"/>
    <property type="project" value="InterPro"/>
</dbReference>
<comment type="caution">
    <text evidence="1">The sequence shown here is derived from an EMBL/GenBank/DDBJ whole genome shotgun (WGS) entry which is preliminary data.</text>
</comment>
<dbReference type="GO" id="GO:0008033">
    <property type="term" value="P:tRNA processing"/>
    <property type="evidence" value="ECO:0007669"/>
    <property type="project" value="InterPro"/>
</dbReference>
<dbReference type="AlphaFoldDB" id="A0A5F1ZVE9"/>
<dbReference type="InterPro" id="IPR012796">
    <property type="entry name" value="Lysidine-tRNA-synth_C"/>
</dbReference>